<dbReference type="InterPro" id="IPR013538">
    <property type="entry name" value="ASHA1/2-like_C"/>
</dbReference>
<accession>A0A1H1NE91</accession>
<evidence type="ECO:0000313" key="3">
    <source>
        <dbReference type="EMBL" id="SDR97234.1"/>
    </source>
</evidence>
<dbReference type="STRING" id="630515.SAMN04489812_0486"/>
<dbReference type="Gene3D" id="3.30.530.20">
    <property type="match status" value="1"/>
</dbReference>
<feature type="domain" description="Activator of Hsp90 ATPase homologue 1/2-like C-terminal" evidence="2">
    <location>
        <begin position="14"/>
        <end position="149"/>
    </location>
</feature>
<dbReference type="RefSeq" id="WP_091531708.1">
    <property type="nucleotide sequence ID" value="NZ_LT629772.1"/>
</dbReference>
<dbReference type="AlphaFoldDB" id="A0A1H1NE91"/>
<dbReference type="Proteomes" id="UP000199103">
    <property type="component" value="Chromosome I"/>
</dbReference>
<keyword evidence="4" id="KW-1185">Reference proteome</keyword>
<dbReference type="OrthoDB" id="6624781at2"/>
<sequence length="154" mass="17258">MPDTTAITVRREIDADAADIFSILSNPDRHNEFDGSGFIRSADHPQRIQAVGETFRMNMAGDHMGGEYQTDNTVTGFQPGKLISWQTAPAGQQPPGWEWVYELTPLDHERTEVQLSYDWSRVTDRELLKQISFPLVGREQLEGSLAELAAVVRG</sequence>
<dbReference type="EMBL" id="LT629772">
    <property type="protein sequence ID" value="SDR97234.1"/>
    <property type="molecule type" value="Genomic_DNA"/>
</dbReference>
<dbReference type="SUPFAM" id="SSF55961">
    <property type="entry name" value="Bet v1-like"/>
    <property type="match status" value="1"/>
</dbReference>
<name>A0A1H1NE91_9ACTN</name>
<protein>
    <submittedName>
        <fullName evidence="3">Activator of Hsp90 ATPase homolog 1-like protein</fullName>
    </submittedName>
</protein>
<proteinExistence type="inferred from homology"/>
<organism evidence="3 4">
    <name type="scientific">Microlunatus soli</name>
    <dbReference type="NCBI Taxonomy" id="630515"/>
    <lineage>
        <taxon>Bacteria</taxon>
        <taxon>Bacillati</taxon>
        <taxon>Actinomycetota</taxon>
        <taxon>Actinomycetes</taxon>
        <taxon>Propionibacteriales</taxon>
        <taxon>Propionibacteriaceae</taxon>
        <taxon>Microlunatus</taxon>
    </lineage>
</organism>
<evidence type="ECO:0000256" key="1">
    <source>
        <dbReference type="ARBA" id="ARBA00006817"/>
    </source>
</evidence>
<evidence type="ECO:0000259" key="2">
    <source>
        <dbReference type="Pfam" id="PF08327"/>
    </source>
</evidence>
<evidence type="ECO:0000313" key="4">
    <source>
        <dbReference type="Proteomes" id="UP000199103"/>
    </source>
</evidence>
<reference evidence="3 4" key="1">
    <citation type="submission" date="2016-10" db="EMBL/GenBank/DDBJ databases">
        <authorList>
            <person name="de Groot N.N."/>
        </authorList>
    </citation>
    <scope>NUCLEOTIDE SEQUENCE [LARGE SCALE GENOMIC DNA]</scope>
    <source>
        <strain evidence="3 4">DSM 21800</strain>
    </source>
</reference>
<dbReference type="Pfam" id="PF08327">
    <property type="entry name" value="AHSA1"/>
    <property type="match status" value="1"/>
</dbReference>
<dbReference type="InterPro" id="IPR023393">
    <property type="entry name" value="START-like_dom_sf"/>
</dbReference>
<comment type="similarity">
    <text evidence="1">Belongs to the AHA1 family.</text>
</comment>
<gene>
    <name evidence="3" type="ORF">SAMN04489812_0486</name>
</gene>